<feature type="domain" description="DUF2264" evidence="2">
    <location>
        <begin position="43"/>
        <end position="407"/>
    </location>
</feature>
<dbReference type="InterPro" id="IPR049349">
    <property type="entry name" value="DUF2264_N"/>
</dbReference>
<gene>
    <name evidence="3" type="ORF">FSB78_05205</name>
</gene>
<proteinExistence type="predicted"/>
<evidence type="ECO:0000259" key="2">
    <source>
        <dbReference type="Pfam" id="PF10022"/>
    </source>
</evidence>
<dbReference type="AlphaFoldDB" id="A0A5C6UEL9"/>
<dbReference type="OrthoDB" id="9813465at2"/>
<name>A0A5C6UEL9_9SPHN</name>
<keyword evidence="4" id="KW-1185">Reference proteome</keyword>
<reference evidence="3 4" key="1">
    <citation type="journal article" date="2013" name="Antonie Van Leeuwenhoek">
        <title>Sphingomonas ginsenosidivorax sp. nov., with the ability to transform ginsenosides.</title>
        <authorList>
            <person name="Jin X.F."/>
            <person name="Kim J.K."/>
            <person name="Liu Q.M."/>
            <person name="Kang M.S."/>
            <person name="He D."/>
            <person name="Jin F.X."/>
            <person name="Kim S.C."/>
            <person name="Im W.T."/>
        </authorList>
    </citation>
    <scope>NUCLEOTIDE SEQUENCE [LARGE SCALE GENOMIC DNA]</scope>
    <source>
        <strain evidence="3 4">KHI67</strain>
    </source>
</reference>
<evidence type="ECO:0000256" key="1">
    <source>
        <dbReference type="SAM" id="SignalP"/>
    </source>
</evidence>
<dbReference type="EMBL" id="VOQR01000001">
    <property type="protein sequence ID" value="TXC70408.1"/>
    <property type="molecule type" value="Genomic_DNA"/>
</dbReference>
<feature type="signal peptide" evidence="1">
    <location>
        <begin position="1"/>
        <end position="27"/>
    </location>
</feature>
<feature type="chain" id="PRO_5023028010" evidence="1">
    <location>
        <begin position="28"/>
        <end position="426"/>
    </location>
</feature>
<dbReference type="RefSeq" id="WP_147080569.1">
    <property type="nucleotide sequence ID" value="NZ_VOQR01000001.1"/>
</dbReference>
<evidence type="ECO:0000313" key="4">
    <source>
        <dbReference type="Proteomes" id="UP000321250"/>
    </source>
</evidence>
<dbReference type="InterPro" id="IPR006311">
    <property type="entry name" value="TAT_signal"/>
</dbReference>
<dbReference type="Proteomes" id="UP000321250">
    <property type="component" value="Unassembled WGS sequence"/>
</dbReference>
<sequence>MTEGVARRGVLAALAGGAALAATPATAQRPEAGDVPLPDGKTDRAYMLGLLDKMASPVLDRMARGKLQAEWKLELSPTWDGRDPKVGYFEGFGRLIDGIAPWLALPDDATPEGRRRATLRQQALQSYVHAVDPKSPDYLLWKANGQPLVDSAYFSSALLRAPDALWKPLDAKTKARIIAEIQGLRRISPPYTNWLLFAAMNEAFLLAVGAEWDPVRVDLAIRKFDEWYVGDGWYADGVHFHFDLYNSYVIHPMLTQILQVLIATDASFNSLAPKTRLPVQIKRMQRYATQLERMVGPDGAFAAVGRSLTYRTAAHQPLGQLAWKRMLPETLPAGQVRAATVAAQRRVFADPSNFDADGFLTIGFTRHQPTLGDWYSNAGSMYLAAESLLALGLPADDPYWTSPPLPWTMRRAYAGHDFAKDYYVDY</sequence>
<comment type="caution">
    <text evidence="3">The sequence shown here is derived from an EMBL/GenBank/DDBJ whole genome shotgun (WGS) entry which is preliminary data.</text>
</comment>
<dbReference type="PIRSF" id="PIRSF014753">
    <property type="entry name" value="UCP014753"/>
    <property type="match status" value="1"/>
</dbReference>
<dbReference type="InterPro" id="IPR016624">
    <property type="entry name" value="UCP014753"/>
</dbReference>
<organism evidence="3 4">
    <name type="scientific">Sphingomonas ginsenosidivorax</name>
    <dbReference type="NCBI Taxonomy" id="862135"/>
    <lineage>
        <taxon>Bacteria</taxon>
        <taxon>Pseudomonadati</taxon>
        <taxon>Pseudomonadota</taxon>
        <taxon>Alphaproteobacteria</taxon>
        <taxon>Sphingomonadales</taxon>
        <taxon>Sphingomonadaceae</taxon>
        <taxon>Sphingomonas</taxon>
    </lineage>
</organism>
<protein>
    <submittedName>
        <fullName evidence="3">DUF2264 domain-containing protein</fullName>
    </submittedName>
</protein>
<dbReference type="Pfam" id="PF10022">
    <property type="entry name" value="DUF2264"/>
    <property type="match status" value="1"/>
</dbReference>
<dbReference type="PANTHER" id="PTHR35339:SF3">
    <property type="entry name" value="DUF2264 DOMAIN-CONTAINING PROTEIN"/>
    <property type="match status" value="1"/>
</dbReference>
<keyword evidence="1" id="KW-0732">Signal</keyword>
<evidence type="ECO:0000313" key="3">
    <source>
        <dbReference type="EMBL" id="TXC70408.1"/>
    </source>
</evidence>
<accession>A0A5C6UEL9</accession>
<dbReference type="PROSITE" id="PS51318">
    <property type="entry name" value="TAT"/>
    <property type="match status" value="1"/>
</dbReference>
<dbReference type="PANTHER" id="PTHR35339">
    <property type="entry name" value="LINALOOL DEHYDRATASE_ISOMERASE DOMAIN-CONTAINING PROTEIN"/>
    <property type="match status" value="1"/>
</dbReference>